<gene>
    <name evidence="2" type="ORF">Tci_053411</name>
</gene>
<name>A0A699GLC9_TANCI</name>
<proteinExistence type="predicted"/>
<protein>
    <submittedName>
        <fullName evidence="2">Uncharacterized protein</fullName>
    </submittedName>
</protein>
<keyword evidence="1" id="KW-0812">Transmembrane</keyword>
<evidence type="ECO:0000256" key="1">
    <source>
        <dbReference type="SAM" id="Phobius"/>
    </source>
</evidence>
<reference evidence="2" key="1">
    <citation type="journal article" date="2019" name="Sci. Rep.">
        <title>Draft genome of Tanacetum cinerariifolium, the natural source of mosquito coil.</title>
        <authorList>
            <person name="Yamashiro T."/>
            <person name="Shiraishi A."/>
            <person name="Satake H."/>
            <person name="Nakayama K."/>
        </authorList>
    </citation>
    <scope>NUCLEOTIDE SEQUENCE</scope>
</reference>
<dbReference type="EMBL" id="BKCJ010008278">
    <property type="protein sequence ID" value="GEU81433.1"/>
    <property type="molecule type" value="Genomic_DNA"/>
</dbReference>
<evidence type="ECO:0000313" key="2">
    <source>
        <dbReference type="EMBL" id="GEU81433.1"/>
    </source>
</evidence>
<organism evidence="2">
    <name type="scientific">Tanacetum cinerariifolium</name>
    <name type="common">Dalmatian daisy</name>
    <name type="synonym">Chrysanthemum cinerariifolium</name>
    <dbReference type="NCBI Taxonomy" id="118510"/>
    <lineage>
        <taxon>Eukaryota</taxon>
        <taxon>Viridiplantae</taxon>
        <taxon>Streptophyta</taxon>
        <taxon>Embryophyta</taxon>
        <taxon>Tracheophyta</taxon>
        <taxon>Spermatophyta</taxon>
        <taxon>Magnoliopsida</taxon>
        <taxon>eudicotyledons</taxon>
        <taxon>Gunneridae</taxon>
        <taxon>Pentapetalae</taxon>
        <taxon>asterids</taxon>
        <taxon>campanulids</taxon>
        <taxon>Asterales</taxon>
        <taxon>Asteraceae</taxon>
        <taxon>Asteroideae</taxon>
        <taxon>Anthemideae</taxon>
        <taxon>Anthemidinae</taxon>
        <taxon>Tanacetum</taxon>
    </lineage>
</organism>
<keyword evidence="1" id="KW-0472">Membrane</keyword>
<feature type="transmembrane region" description="Helical" evidence="1">
    <location>
        <begin position="21"/>
        <end position="46"/>
    </location>
</feature>
<keyword evidence="1" id="KW-1133">Transmembrane helix</keyword>
<accession>A0A699GLC9</accession>
<feature type="transmembrane region" description="Helical" evidence="1">
    <location>
        <begin position="94"/>
        <end position="111"/>
    </location>
</feature>
<comment type="caution">
    <text evidence="2">The sequence shown here is derived from an EMBL/GenBank/DDBJ whole genome shotgun (WGS) entry which is preliminary data.</text>
</comment>
<dbReference type="AlphaFoldDB" id="A0A699GLC9"/>
<sequence length="173" mass="19319">MMMDDLDEMKVMRINDMAHGGFGSMIWHMGSLVLGFSSISPIAVVARVGPLSGKGSQLSCLRTWITFCRRKLIHRWPAEASCGWSMSILLYSGRGPYVFLLFTEMYLFAFISHSNPTKVRIGERGLAEREVGLLMMTKGCIVPLSPLATTAPEESHDSIKKLFDDADQEHAFE</sequence>